<accession>A0ACC3CVL2</accession>
<dbReference type="Proteomes" id="UP001186974">
    <property type="component" value="Unassembled WGS sequence"/>
</dbReference>
<evidence type="ECO:0000313" key="2">
    <source>
        <dbReference type="Proteomes" id="UP001186974"/>
    </source>
</evidence>
<comment type="caution">
    <text evidence="1">The sequence shown here is derived from an EMBL/GenBank/DDBJ whole genome shotgun (WGS) entry which is preliminary data.</text>
</comment>
<sequence length="275" mass="32190">MLTQLPHSELQALNPDLHWFCPRESPTDPDAFYAEDIVAQLSTEPDEAKYERHKRIKGAEERQKLVLAVLQIIAFDGPDAEQYKEWLREHLAIQLTNCDICVRQYYRARRDLKKDLEQVYEETEVQNFLEQLDNINIDRIISGLDHAKDLLLKAEPPNRDISSLDSKGVYSIFEALNCEAFLRREDLLKSHFDQPFQLVQTRKRLRLGTLLPAHTYFLFSPDAYRFQWAENSYGRIKRNMTVSEFKNTVRAPLFSAMAKVPLQNLQAAFLPTFWN</sequence>
<organism evidence="1 2">
    <name type="scientific">Coniosporium uncinatum</name>
    <dbReference type="NCBI Taxonomy" id="93489"/>
    <lineage>
        <taxon>Eukaryota</taxon>
        <taxon>Fungi</taxon>
        <taxon>Dikarya</taxon>
        <taxon>Ascomycota</taxon>
        <taxon>Pezizomycotina</taxon>
        <taxon>Dothideomycetes</taxon>
        <taxon>Dothideomycetes incertae sedis</taxon>
        <taxon>Coniosporium</taxon>
    </lineage>
</organism>
<gene>
    <name evidence="1" type="ORF">LTS18_014677</name>
</gene>
<protein>
    <submittedName>
        <fullName evidence="1">Uncharacterized protein</fullName>
    </submittedName>
</protein>
<keyword evidence="2" id="KW-1185">Reference proteome</keyword>
<proteinExistence type="predicted"/>
<reference evidence="1" key="1">
    <citation type="submission" date="2024-09" db="EMBL/GenBank/DDBJ databases">
        <title>Black Yeasts Isolated from many extreme environments.</title>
        <authorList>
            <person name="Coleine C."/>
            <person name="Stajich J.E."/>
            <person name="Selbmann L."/>
        </authorList>
    </citation>
    <scope>NUCLEOTIDE SEQUENCE</scope>
    <source>
        <strain evidence="1">CCFEE 5737</strain>
    </source>
</reference>
<feature type="non-terminal residue" evidence="1">
    <location>
        <position position="275"/>
    </location>
</feature>
<evidence type="ECO:0000313" key="1">
    <source>
        <dbReference type="EMBL" id="KAK3045055.1"/>
    </source>
</evidence>
<name>A0ACC3CVL2_9PEZI</name>
<dbReference type="EMBL" id="JAWDJW010011081">
    <property type="protein sequence ID" value="KAK3045055.1"/>
    <property type="molecule type" value="Genomic_DNA"/>
</dbReference>